<dbReference type="Proteomes" id="UP000265719">
    <property type="component" value="Chromosome"/>
</dbReference>
<reference evidence="1" key="1">
    <citation type="submission" date="2020-10" db="EMBL/GenBank/DDBJ databases">
        <title>De novo genome project of the cellulose decomposer Thermobifida halotolerans type strain.</title>
        <authorList>
            <person name="Nagy I."/>
            <person name="Horvath B."/>
            <person name="Kukolya J."/>
            <person name="Nagy I."/>
            <person name="Orsini M."/>
        </authorList>
    </citation>
    <scope>NUCLEOTIDE SEQUENCE</scope>
    <source>
        <strain evidence="1">DSM 44931</strain>
    </source>
</reference>
<sequence>MTVDLESFEDLANALLAGCDDDGPHRAAVELLVETRAWLEDKAFVAEYILSREEEVAAWVDWEPSRPTCTGGPGVEEDCYRI</sequence>
<dbReference type="EMBL" id="CP063196">
    <property type="protein sequence ID" value="UOE21400.1"/>
    <property type="molecule type" value="Genomic_DNA"/>
</dbReference>
<name>A0A399G000_9ACTN</name>
<gene>
    <name evidence="1" type="ORF">NI17_009940</name>
</gene>
<accession>A0A399G000</accession>
<dbReference type="AlphaFoldDB" id="A0A399G000"/>
<protein>
    <submittedName>
        <fullName evidence="1">Uncharacterized protein</fullName>
    </submittedName>
</protein>
<dbReference type="RefSeq" id="WP_068693794.1">
    <property type="nucleotide sequence ID" value="NZ_CP063196.1"/>
</dbReference>
<evidence type="ECO:0000313" key="2">
    <source>
        <dbReference type="Proteomes" id="UP000265719"/>
    </source>
</evidence>
<dbReference type="KEGG" id="thao:NI17_009940"/>
<evidence type="ECO:0000313" key="1">
    <source>
        <dbReference type="EMBL" id="UOE21400.1"/>
    </source>
</evidence>
<organism evidence="1 2">
    <name type="scientific">Thermobifida halotolerans</name>
    <dbReference type="NCBI Taxonomy" id="483545"/>
    <lineage>
        <taxon>Bacteria</taxon>
        <taxon>Bacillati</taxon>
        <taxon>Actinomycetota</taxon>
        <taxon>Actinomycetes</taxon>
        <taxon>Streptosporangiales</taxon>
        <taxon>Nocardiopsidaceae</taxon>
        <taxon>Thermobifida</taxon>
    </lineage>
</organism>
<proteinExistence type="predicted"/>
<keyword evidence="2" id="KW-1185">Reference proteome</keyword>